<gene>
    <name evidence="1" type="ORF">LCGC14_1823500</name>
</gene>
<sequence length="153" mass="17711">EQKKRLFKYDTDSWRFRSGPNPKENSVRSLMSNEVEIVKFSVEDAIAMDGSNELTNVYRLNQQTGPCYTAVHKGEIVGCCGVRIDGIGEAWAVYNDKARKDLKLSMLKQTQLYLDKIMRDHVLYRLWSESPTPENENFIEHMGFRKLTAFLRG</sequence>
<dbReference type="AlphaFoldDB" id="A0A0F9JHP0"/>
<accession>A0A0F9JHP0</accession>
<dbReference type="EMBL" id="LAZR01017896">
    <property type="protein sequence ID" value="KKL98527.1"/>
    <property type="molecule type" value="Genomic_DNA"/>
</dbReference>
<evidence type="ECO:0000313" key="1">
    <source>
        <dbReference type="EMBL" id="KKL98527.1"/>
    </source>
</evidence>
<protein>
    <recommendedName>
        <fullName evidence="2">YitH acetyltransferase (GNAT) domain-containing protein</fullName>
    </recommendedName>
</protein>
<evidence type="ECO:0008006" key="2">
    <source>
        <dbReference type="Google" id="ProtNLM"/>
    </source>
</evidence>
<reference evidence="1" key="1">
    <citation type="journal article" date="2015" name="Nature">
        <title>Complex archaea that bridge the gap between prokaryotes and eukaryotes.</title>
        <authorList>
            <person name="Spang A."/>
            <person name="Saw J.H."/>
            <person name="Jorgensen S.L."/>
            <person name="Zaremba-Niedzwiedzka K."/>
            <person name="Martijn J."/>
            <person name="Lind A.E."/>
            <person name="van Eijk R."/>
            <person name="Schleper C."/>
            <person name="Guy L."/>
            <person name="Ettema T.J."/>
        </authorList>
    </citation>
    <scope>NUCLEOTIDE SEQUENCE</scope>
</reference>
<feature type="non-terminal residue" evidence="1">
    <location>
        <position position="1"/>
    </location>
</feature>
<comment type="caution">
    <text evidence="1">The sequence shown here is derived from an EMBL/GenBank/DDBJ whole genome shotgun (WGS) entry which is preliminary data.</text>
</comment>
<organism evidence="1">
    <name type="scientific">marine sediment metagenome</name>
    <dbReference type="NCBI Taxonomy" id="412755"/>
    <lineage>
        <taxon>unclassified sequences</taxon>
        <taxon>metagenomes</taxon>
        <taxon>ecological metagenomes</taxon>
    </lineage>
</organism>
<proteinExistence type="predicted"/>
<name>A0A0F9JHP0_9ZZZZ</name>